<comment type="caution">
    <text evidence="1">The sequence shown here is derived from an EMBL/GenBank/DDBJ whole genome shotgun (WGS) entry which is preliminary data.</text>
</comment>
<dbReference type="AlphaFoldDB" id="D1QVD9"/>
<name>D1QVD9_9BACT</name>
<dbReference type="HOGENOM" id="CLU_3028544_0_0_10"/>
<organism evidence="1 2">
    <name type="scientific">Segatella oris F0302</name>
    <dbReference type="NCBI Taxonomy" id="649760"/>
    <lineage>
        <taxon>Bacteria</taxon>
        <taxon>Pseudomonadati</taxon>
        <taxon>Bacteroidota</taxon>
        <taxon>Bacteroidia</taxon>
        <taxon>Bacteroidales</taxon>
        <taxon>Prevotellaceae</taxon>
        <taxon>Segatella</taxon>
    </lineage>
</organism>
<protein>
    <submittedName>
        <fullName evidence="1">Uncharacterized protein</fullName>
    </submittedName>
</protein>
<evidence type="ECO:0000313" key="1">
    <source>
        <dbReference type="EMBL" id="EFB30660.1"/>
    </source>
</evidence>
<dbReference type="EMBL" id="ACUZ02000056">
    <property type="protein sequence ID" value="EFB30660.1"/>
    <property type="molecule type" value="Genomic_DNA"/>
</dbReference>
<dbReference type="Proteomes" id="UP000004079">
    <property type="component" value="Unassembled WGS sequence"/>
</dbReference>
<sequence>MLLYVIFQILFRANWSRQDAFLRKRRELFYDAFSEFPVSWLYSLQYMAVKENGQG</sequence>
<accession>D1QVD9</accession>
<reference evidence="1 2" key="1">
    <citation type="submission" date="2009-11" db="EMBL/GenBank/DDBJ databases">
        <authorList>
            <person name="Weinstock G."/>
            <person name="Sodergren E."/>
            <person name="Clifton S."/>
            <person name="Fulton L."/>
            <person name="Fulton B."/>
            <person name="Courtney L."/>
            <person name="Fronick C."/>
            <person name="Harrison M."/>
            <person name="Strong C."/>
            <person name="Farmer C."/>
            <person name="Delahaunty K."/>
            <person name="Markovic C."/>
            <person name="Hall O."/>
            <person name="Minx P."/>
            <person name="Tomlinson C."/>
            <person name="Mitreva M."/>
            <person name="Nelson J."/>
            <person name="Hou S."/>
            <person name="Wollam A."/>
            <person name="Pepin K.H."/>
            <person name="Johnson M."/>
            <person name="Bhonagiri V."/>
            <person name="Nash W.E."/>
            <person name="Warren W."/>
            <person name="Chinwalla A."/>
            <person name="Mardis E.R."/>
            <person name="Wilson R.K."/>
        </authorList>
    </citation>
    <scope>NUCLEOTIDE SEQUENCE [LARGE SCALE GENOMIC DNA]</scope>
    <source>
        <strain evidence="1 2">F0302</strain>
    </source>
</reference>
<evidence type="ECO:0000313" key="2">
    <source>
        <dbReference type="Proteomes" id="UP000004079"/>
    </source>
</evidence>
<proteinExistence type="predicted"/>
<gene>
    <name evidence="1" type="ORF">HMPREF0971_02917</name>
</gene>